<feature type="transmembrane region" description="Helical" evidence="1">
    <location>
        <begin position="17"/>
        <end position="34"/>
    </location>
</feature>
<dbReference type="EMBL" id="FOYV01000001">
    <property type="protein sequence ID" value="SFR37387.1"/>
    <property type="molecule type" value="Genomic_DNA"/>
</dbReference>
<dbReference type="AlphaFoldDB" id="A0A1I6G5T0"/>
<reference evidence="3" key="1">
    <citation type="submission" date="2016-10" db="EMBL/GenBank/DDBJ databases">
        <authorList>
            <person name="Varghese N."/>
            <person name="Submissions S."/>
        </authorList>
    </citation>
    <scope>NUCLEOTIDE SEQUENCE [LARGE SCALE GENOMIC DNA]</scope>
    <source>
        <strain evidence="3">CGMCC 1.6294</strain>
    </source>
</reference>
<name>A0A1I6G5T0_9GAMM</name>
<feature type="transmembrane region" description="Helical" evidence="1">
    <location>
        <begin position="142"/>
        <end position="166"/>
    </location>
</feature>
<organism evidence="2 3">
    <name type="scientific">Marinobacter gudaonensis</name>
    <dbReference type="NCBI Taxonomy" id="375760"/>
    <lineage>
        <taxon>Bacteria</taxon>
        <taxon>Pseudomonadati</taxon>
        <taxon>Pseudomonadota</taxon>
        <taxon>Gammaproteobacteria</taxon>
        <taxon>Pseudomonadales</taxon>
        <taxon>Marinobacteraceae</taxon>
        <taxon>Marinobacter</taxon>
    </lineage>
</organism>
<keyword evidence="1" id="KW-0812">Transmembrane</keyword>
<dbReference type="Proteomes" id="UP000199290">
    <property type="component" value="Unassembled WGS sequence"/>
</dbReference>
<sequence>MPSPENYNQMLSKLGKLTFLTTLIFLVALRFFGVIPKIEVDDALIPPVKDYEELIEWCLSFGAIPLAGAGLAWLLSTLFEVHNKLSKFFLVRFIWDKYFIVKPMLERAEVDDHLTRSRVKQIMAELYYPEVKNIDQHYVHIFWRYALQFWVLFEHLLVVTVTVLVLGISKFELPSKGLLVYLFMVLSVASLHWFFVVTQKSKDQADQISEQAIRLYMRG</sequence>
<evidence type="ECO:0000313" key="2">
    <source>
        <dbReference type="EMBL" id="SFR37387.1"/>
    </source>
</evidence>
<gene>
    <name evidence="2" type="ORF">SAMN04488073_0008</name>
</gene>
<evidence type="ECO:0000256" key="1">
    <source>
        <dbReference type="SAM" id="Phobius"/>
    </source>
</evidence>
<keyword evidence="1" id="KW-0472">Membrane</keyword>
<accession>A0A1I6G5T0</accession>
<proteinExistence type="predicted"/>
<feature type="transmembrane region" description="Helical" evidence="1">
    <location>
        <begin position="54"/>
        <end position="79"/>
    </location>
</feature>
<keyword evidence="1" id="KW-1133">Transmembrane helix</keyword>
<dbReference type="OrthoDB" id="7061749at2"/>
<keyword evidence="3" id="KW-1185">Reference proteome</keyword>
<dbReference type="RefSeq" id="WP_139229610.1">
    <property type="nucleotide sequence ID" value="NZ_FOYV01000001.1"/>
</dbReference>
<evidence type="ECO:0000313" key="3">
    <source>
        <dbReference type="Proteomes" id="UP000199290"/>
    </source>
</evidence>
<protein>
    <submittedName>
        <fullName evidence="2">Uncharacterized protein</fullName>
    </submittedName>
</protein>
<dbReference type="STRING" id="375760.SAMN04488073_0008"/>
<feature type="transmembrane region" description="Helical" evidence="1">
    <location>
        <begin position="178"/>
        <end position="197"/>
    </location>
</feature>